<dbReference type="Pfam" id="PF06813">
    <property type="entry name" value="Nodulin-like"/>
    <property type="match status" value="1"/>
</dbReference>
<name>A0A835ISV6_9MAGN</name>
<feature type="transmembrane region" description="Helical" evidence="5">
    <location>
        <begin position="543"/>
        <end position="562"/>
    </location>
</feature>
<sequence>MAGQSRKWMILVATIWIQAFTGTNFDFSSYSSDLKSVLGISQVQLNYLATASDLGKALGWSSGLALLYFPLWVVLFMAAGMGLVGYGFQWLVIQNLISLPYFLEVESQNMAFIYQNSKNRRTSYIMTKAAGCSICWFNTVCFVLCIKNFPTNRALALSLTISFNGVSPALYTLIANAISSTDSSSLYLVLNSLVPLVTSFAALIPILRQPPLEPLSTEAARRDSLIFLLLNILAVFTGLYLLFFNSISSSAYTARLLFSGAILLLVFPLGIPGIVFAREWARRTIHTSFRLEGSGFNLVEVDDLELHKELLGRENYNDNGNGDVGYNVAEKEGCCEKAIVKDQLTVLGEEHPAHLLIRRCDFWLYYVAYFCGGTIGLVYSNNLGQIAQSLGNSPKATTLVTLYSSCSFFGRLLSAAPDFMRGKVYFARTGWLAIALVPTPIAFFLLAASGKPIALQIGTALIGLSSGFIFSAAVSITSELFGPNSVGVNHNIMITNIPIGSMLYGLLAAIVYDSNVGPSMGKLAIIKDGAMVCMGRQCYKETFVWWACISILGLASSVLLFLRTRQAYDRFERNRKMAQLLY</sequence>
<dbReference type="GO" id="GO:0016020">
    <property type="term" value="C:membrane"/>
    <property type="evidence" value="ECO:0007669"/>
    <property type="project" value="UniProtKB-SubCell"/>
</dbReference>
<comment type="subcellular location">
    <subcellularLocation>
        <location evidence="1">Membrane</location>
        <topology evidence="1">Multi-pass membrane protein</topology>
    </subcellularLocation>
</comment>
<dbReference type="InterPro" id="IPR010658">
    <property type="entry name" value="Nodulin-like"/>
</dbReference>
<feature type="domain" description="Nodulin-like" evidence="7">
    <location>
        <begin position="7"/>
        <end position="272"/>
    </location>
</feature>
<feature type="domain" description="NFD4 C-terminal" evidence="8">
    <location>
        <begin position="349"/>
        <end position="568"/>
    </location>
</feature>
<dbReference type="AlphaFoldDB" id="A0A835ISV6"/>
<keyword evidence="3 5" id="KW-1133">Transmembrane helix</keyword>
<comment type="caution">
    <text evidence="9">The sequence shown here is derived from an EMBL/GenBank/DDBJ whole genome shotgun (WGS) entry which is preliminary data.</text>
</comment>
<dbReference type="PANTHER" id="PTHR21576">
    <property type="entry name" value="UNCHARACTERIZED NODULIN-LIKE PROTEIN"/>
    <property type="match status" value="1"/>
</dbReference>
<keyword evidence="2 5" id="KW-0812">Transmembrane</keyword>
<dbReference type="OrthoDB" id="410267at2759"/>
<organism evidence="9 10">
    <name type="scientific">Coptis chinensis</name>
    <dbReference type="NCBI Taxonomy" id="261450"/>
    <lineage>
        <taxon>Eukaryota</taxon>
        <taxon>Viridiplantae</taxon>
        <taxon>Streptophyta</taxon>
        <taxon>Embryophyta</taxon>
        <taxon>Tracheophyta</taxon>
        <taxon>Spermatophyta</taxon>
        <taxon>Magnoliopsida</taxon>
        <taxon>Ranunculales</taxon>
        <taxon>Ranunculaceae</taxon>
        <taxon>Coptidoideae</taxon>
        <taxon>Coptis</taxon>
    </lineage>
</organism>
<evidence type="ECO:0000256" key="6">
    <source>
        <dbReference type="SAM" id="SignalP"/>
    </source>
</evidence>
<dbReference type="Proteomes" id="UP000631114">
    <property type="component" value="Unassembled WGS sequence"/>
</dbReference>
<gene>
    <name evidence="9" type="ORF">IFM89_011528</name>
</gene>
<dbReference type="SUPFAM" id="SSF103473">
    <property type="entry name" value="MFS general substrate transporter"/>
    <property type="match status" value="1"/>
</dbReference>
<dbReference type="InterPro" id="IPR056555">
    <property type="entry name" value="NFD4_C"/>
</dbReference>
<keyword evidence="10" id="KW-1185">Reference proteome</keyword>
<keyword evidence="6" id="KW-0732">Signal</keyword>
<accession>A0A835ISV6</accession>
<protein>
    <recommendedName>
        <fullName evidence="11">Nodulin-like domain-containing protein</fullName>
    </recommendedName>
</protein>
<evidence type="ECO:0000313" key="9">
    <source>
        <dbReference type="EMBL" id="KAF9624485.1"/>
    </source>
</evidence>
<feature type="transmembrane region" description="Helical" evidence="5">
    <location>
        <begin position="396"/>
        <end position="413"/>
    </location>
</feature>
<dbReference type="Gene3D" id="1.20.1250.20">
    <property type="entry name" value="MFS general substrate transporter like domains"/>
    <property type="match status" value="1"/>
</dbReference>
<feature type="transmembrane region" description="Helical" evidence="5">
    <location>
        <begin position="225"/>
        <end position="244"/>
    </location>
</feature>
<reference evidence="9 10" key="1">
    <citation type="submission" date="2020-10" db="EMBL/GenBank/DDBJ databases">
        <title>The Coptis chinensis genome and diversification of protoberbering-type alkaloids.</title>
        <authorList>
            <person name="Wang B."/>
            <person name="Shu S."/>
            <person name="Song C."/>
            <person name="Liu Y."/>
        </authorList>
    </citation>
    <scope>NUCLEOTIDE SEQUENCE [LARGE SCALE GENOMIC DNA]</scope>
    <source>
        <strain evidence="9">HL-2020</strain>
        <tissue evidence="9">Leaf</tissue>
    </source>
</reference>
<feature type="transmembrane region" description="Helical" evidence="5">
    <location>
        <begin position="256"/>
        <end position="277"/>
    </location>
</feature>
<dbReference type="Pfam" id="PF23262">
    <property type="entry name" value="NFD4_C"/>
    <property type="match status" value="1"/>
</dbReference>
<dbReference type="EMBL" id="JADFTS010000001">
    <property type="protein sequence ID" value="KAF9624485.1"/>
    <property type="molecule type" value="Genomic_DNA"/>
</dbReference>
<evidence type="ECO:0000256" key="2">
    <source>
        <dbReference type="ARBA" id="ARBA00022692"/>
    </source>
</evidence>
<evidence type="ECO:0000256" key="4">
    <source>
        <dbReference type="ARBA" id="ARBA00023136"/>
    </source>
</evidence>
<dbReference type="PANTHER" id="PTHR21576:SF7">
    <property type="entry name" value="MAJOR FACILITATOR SUPERFAMILY PROTEIN"/>
    <property type="match status" value="1"/>
</dbReference>
<feature type="transmembrane region" description="Helical" evidence="5">
    <location>
        <begin position="425"/>
        <end position="447"/>
    </location>
</feature>
<feature type="transmembrane region" description="Helical" evidence="5">
    <location>
        <begin position="493"/>
        <end position="512"/>
    </location>
</feature>
<evidence type="ECO:0000256" key="5">
    <source>
        <dbReference type="SAM" id="Phobius"/>
    </source>
</evidence>
<evidence type="ECO:0000256" key="3">
    <source>
        <dbReference type="ARBA" id="ARBA00022989"/>
    </source>
</evidence>
<evidence type="ECO:0008006" key="11">
    <source>
        <dbReference type="Google" id="ProtNLM"/>
    </source>
</evidence>
<evidence type="ECO:0000256" key="1">
    <source>
        <dbReference type="ARBA" id="ARBA00004141"/>
    </source>
</evidence>
<feature type="transmembrane region" description="Helical" evidence="5">
    <location>
        <begin position="363"/>
        <end position="384"/>
    </location>
</feature>
<evidence type="ECO:0000259" key="7">
    <source>
        <dbReference type="Pfam" id="PF06813"/>
    </source>
</evidence>
<dbReference type="InterPro" id="IPR036259">
    <property type="entry name" value="MFS_trans_sf"/>
</dbReference>
<feature type="transmembrane region" description="Helical" evidence="5">
    <location>
        <begin position="123"/>
        <end position="145"/>
    </location>
</feature>
<evidence type="ECO:0000259" key="8">
    <source>
        <dbReference type="Pfam" id="PF23262"/>
    </source>
</evidence>
<feature type="chain" id="PRO_5032472388" description="Nodulin-like domain-containing protein" evidence="6">
    <location>
        <begin position="22"/>
        <end position="582"/>
    </location>
</feature>
<feature type="signal peptide" evidence="6">
    <location>
        <begin position="1"/>
        <end position="21"/>
    </location>
</feature>
<proteinExistence type="predicted"/>
<evidence type="ECO:0000313" key="10">
    <source>
        <dbReference type="Proteomes" id="UP000631114"/>
    </source>
</evidence>
<keyword evidence="4 5" id="KW-0472">Membrane</keyword>
<feature type="transmembrane region" description="Helical" evidence="5">
    <location>
        <begin position="186"/>
        <end position="204"/>
    </location>
</feature>
<feature type="transmembrane region" description="Helical" evidence="5">
    <location>
        <begin position="453"/>
        <end position="481"/>
    </location>
</feature>
<feature type="transmembrane region" description="Helical" evidence="5">
    <location>
        <begin position="154"/>
        <end position="174"/>
    </location>
</feature>